<feature type="compositionally biased region" description="Low complexity" evidence="1">
    <location>
        <begin position="16"/>
        <end position="32"/>
    </location>
</feature>
<reference evidence="2 3" key="1">
    <citation type="submission" date="2022-04" db="EMBL/GenBank/DDBJ databases">
        <title>Genome draft of Actinomadura sp. ATCC 31491.</title>
        <authorList>
            <person name="Shi X."/>
            <person name="Du Y."/>
        </authorList>
    </citation>
    <scope>NUCLEOTIDE SEQUENCE [LARGE SCALE GENOMIC DNA]</scope>
    <source>
        <strain evidence="2 3">ATCC 31491</strain>
    </source>
</reference>
<feature type="region of interest" description="Disordered" evidence="1">
    <location>
        <begin position="1"/>
        <end position="51"/>
    </location>
</feature>
<comment type="caution">
    <text evidence="2">The sequence shown here is derived from an EMBL/GenBank/DDBJ whole genome shotgun (WGS) entry which is preliminary data.</text>
</comment>
<gene>
    <name evidence="2" type="ORF">MF672_028585</name>
</gene>
<sequence length="51" mass="5323">MKPPERPHRRNDSRAARSSPSGRRSGSAWRGPGIVGGSSDVGTGVPVRSVP</sequence>
<organism evidence="2 3">
    <name type="scientific">Actinomadura luzonensis</name>
    <dbReference type="NCBI Taxonomy" id="2805427"/>
    <lineage>
        <taxon>Bacteria</taxon>
        <taxon>Bacillati</taxon>
        <taxon>Actinomycetota</taxon>
        <taxon>Actinomycetes</taxon>
        <taxon>Streptosporangiales</taxon>
        <taxon>Thermomonosporaceae</taxon>
        <taxon>Actinomadura</taxon>
    </lineage>
</organism>
<evidence type="ECO:0000256" key="1">
    <source>
        <dbReference type="SAM" id="MobiDB-lite"/>
    </source>
</evidence>
<feature type="compositionally biased region" description="Basic and acidic residues" evidence="1">
    <location>
        <begin position="1"/>
        <end position="15"/>
    </location>
</feature>
<evidence type="ECO:0000313" key="2">
    <source>
        <dbReference type="EMBL" id="MCK2217721.1"/>
    </source>
</evidence>
<keyword evidence="3" id="KW-1185">Reference proteome</keyword>
<evidence type="ECO:0000313" key="3">
    <source>
        <dbReference type="Proteomes" id="UP001317259"/>
    </source>
</evidence>
<name>A0ABT0FZD8_9ACTN</name>
<dbReference type="Proteomes" id="UP001317259">
    <property type="component" value="Unassembled WGS sequence"/>
</dbReference>
<proteinExistence type="predicted"/>
<accession>A0ABT0FZD8</accession>
<dbReference type="EMBL" id="JAKRKC020000001">
    <property type="protein sequence ID" value="MCK2217721.1"/>
    <property type="molecule type" value="Genomic_DNA"/>
</dbReference>
<protein>
    <submittedName>
        <fullName evidence="2">Uncharacterized protein</fullName>
    </submittedName>
</protein>